<dbReference type="InterPro" id="IPR042089">
    <property type="entry name" value="Peptidase_M13_dom_2"/>
</dbReference>
<dbReference type="PANTHER" id="PTHR11733">
    <property type="entry name" value="ZINC METALLOPROTEASE FAMILY M13 NEPRILYSIN-RELATED"/>
    <property type="match status" value="1"/>
</dbReference>
<evidence type="ECO:0000256" key="7">
    <source>
        <dbReference type="SAM" id="Phobius"/>
    </source>
</evidence>
<keyword evidence="3" id="KW-0479">Metal-binding</keyword>
<protein>
    <submittedName>
        <fullName evidence="10">Endothelin converting enzyme-like 1</fullName>
    </submittedName>
</protein>
<keyword evidence="7" id="KW-0472">Membrane</keyword>
<dbReference type="InterPro" id="IPR018497">
    <property type="entry name" value="Peptidase_M13_C"/>
</dbReference>
<dbReference type="GO" id="GO:0005886">
    <property type="term" value="C:plasma membrane"/>
    <property type="evidence" value="ECO:0007669"/>
    <property type="project" value="TreeGrafter"/>
</dbReference>
<keyword evidence="7" id="KW-1133">Transmembrane helix</keyword>
<reference evidence="10" key="1">
    <citation type="submission" date="2025-08" db="UniProtKB">
        <authorList>
            <consortium name="Ensembl"/>
        </authorList>
    </citation>
    <scope>IDENTIFICATION</scope>
</reference>
<feature type="domain" description="Peptidase M13 C-terminal" evidence="8">
    <location>
        <begin position="560"/>
        <end position="763"/>
    </location>
</feature>
<evidence type="ECO:0000256" key="5">
    <source>
        <dbReference type="ARBA" id="ARBA00022833"/>
    </source>
</evidence>
<keyword evidence="2" id="KW-0645">Protease</keyword>
<keyword evidence="5" id="KW-0862">Zinc</keyword>
<dbReference type="InterPro" id="IPR024079">
    <property type="entry name" value="MetalloPept_cat_dom_sf"/>
</dbReference>
<dbReference type="Ensembl" id="ENSEBUT00000024610.1">
    <property type="protein sequence ID" value="ENSEBUP00000024034.1"/>
    <property type="gene ID" value="ENSEBUG00000014804.1"/>
</dbReference>
<organism evidence="10 11">
    <name type="scientific">Eptatretus burgeri</name>
    <name type="common">Inshore hagfish</name>
    <dbReference type="NCBI Taxonomy" id="7764"/>
    <lineage>
        <taxon>Eukaryota</taxon>
        <taxon>Metazoa</taxon>
        <taxon>Chordata</taxon>
        <taxon>Craniata</taxon>
        <taxon>Vertebrata</taxon>
        <taxon>Cyclostomata</taxon>
        <taxon>Myxini</taxon>
        <taxon>Myxiniformes</taxon>
        <taxon>Myxinidae</taxon>
        <taxon>Eptatretinae</taxon>
        <taxon>Eptatretus</taxon>
    </lineage>
</organism>
<dbReference type="OMA" id="QDFIVWQ"/>
<dbReference type="Proteomes" id="UP000694388">
    <property type="component" value="Unplaced"/>
</dbReference>
<dbReference type="GO" id="GO:0004222">
    <property type="term" value="F:metalloendopeptidase activity"/>
    <property type="evidence" value="ECO:0007669"/>
    <property type="project" value="InterPro"/>
</dbReference>
<accession>A0A8C4R334</accession>
<keyword evidence="11" id="KW-1185">Reference proteome</keyword>
<dbReference type="GeneTree" id="ENSGT00940000157673"/>
<proteinExistence type="predicted"/>
<feature type="transmembrane region" description="Helical" evidence="7">
    <location>
        <begin position="53"/>
        <end position="75"/>
    </location>
</feature>
<dbReference type="GO" id="GO:0046872">
    <property type="term" value="F:metal ion binding"/>
    <property type="evidence" value="ECO:0007669"/>
    <property type="project" value="UniProtKB-KW"/>
</dbReference>
<dbReference type="PRINTS" id="PR00786">
    <property type="entry name" value="NEPRILYSIN"/>
</dbReference>
<evidence type="ECO:0000259" key="8">
    <source>
        <dbReference type="Pfam" id="PF01431"/>
    </source>
</evidence>
<feature type="domain" description="Peptidase M13 N-terminal" evidence="9">
    <location>
        <begin position="114"/>
        <end position="502"/>
    </location>
</feature>
<evidence type="ECO:0000313" key="11">
    <source>
        <dbReference type="Proteomes" id="UP000694388"/>
    </source>
</evidence>
<keyword evidence="4" id="KW-0378">Hydrolase</keyword>
<evidence type="ECO:0000256" key="4">
    <source>
        <dbReference type="ARBA" id="ARBA00022801"/>
    </source>
</evidence>
<comment type="cofactor">
    <cofactor evidence="1">
        <name>Zn(2+)</name>
        <dbReference type="ChEBI" id="CHEBI:29105"/>
    </cofactor>
</comment>
<evidence type="ECO:0000256" key="2">
    <source>
        <dbReference type="ARBA" id="ARBA00022670"/>
    </source>
</evidence>
<dbReference type="Gene3D" id="3.40.390.10">
    <property type="entry name" value="Collagenase (Catalytic Domain)"/>
    <property type="match status" value="1"/>
</dbReference>
<name>A0A8C4R334_EPTBU</name>
<evidence type="ECO:0000313" key="10">
    <source>
        <dbReference type="Ensembl" id="ENSEBUP00000024034.1"/>
    </source>
</evidence>
<reference evidence="10" key="2">
    <citation type="submission" date="2025-09" db="UniProtKB">
        <authorList>
            <consortium name="Ensembl"/>
        </authorList>
    </citation>
    <scope>IDENTIFICATION</scope>
</reference>
<evidence type="ECO:0000259" key="9">
    <source>
        <dbReference type="Pfam" id="PF05649"/>
    </source>
</evidence>
<dbReference type="PANTHER" id="PTHR11733:SF195">
    <property type="entry name" value="ENDOTHELIN-CONVERTING ENZYME-LIKE 1"/>
    <property type="match status" value="1"/>
</dbReference>
<dbReference type="Pfam" id="PF05649">
    <property type="entry name" value="Peptidase_M13_N"/>
    <property type="match status" value="1"/>
</dbReference>
<dbReference type="InterPro" id="IPR000718">
    <property type="entry name" value="Peptidase_M13"/>
</dbReference>
<dbReference type="Gene3D" id="1.10.1380.10">
    <property type="entry name" value="Neutral endopeptidase , domain2"/>
    <property type="match status" value="1"/>
</dbReference>
<evidence type="ECO:0000256" key="1">
    <source>
        <dbReference type="ARBA" id="ARBA00001947"/>
    </source>
</evidence>
<sequence>MGSKGRSQSFVCNYRDLESPSGTLSRGSGPVLAVCVRPSGLASGGGCSTRETALLVVCALALGLCGVLGSVLLLGRLAGANRSLFPIAGSSERTPHFGEAARFLRLNVNASADPCQDFYTYACGGWLARHRMPEGQDSFGLVSAIELENERKLRALLMEGPRSGSATSLAEQKAQEFYRSCMDTAELDRRAGEPLLDEIRTLGGWDVLGLWNQEQWDVHELLFRVHGVYNVPVFFSLIVDVNGENSSGNAIRIDQGGLTLPEWSLYLWQDRDSLKVIKAYKTLMRKLCTLLGARRPGRKLARVFELEKKLAKAMSDSRQTHGERNSRHGGVSIEDLQAVAPVINWKLLLEKMMQQEMHDEDLIEVLSPEYLQKVSTIIAETPARTLQSYMMWRLVVTLSVHLSTEFRAVLHEFRHHLNGVVEPKKWRHFCLENTNDHFGLALGSLFIRQNFPGSSKQRVQQMVEDIKYTFSQRLDDLDWMDRQTREAARDKLQYMVDLIGYPDFLLHTEDVEKEYGFEVNEKTYFRNVLNSIAHNLKISVRRNRRLSKHSSWLLPPQSLNAYYLPTKNHMVFPAGILQPTLFDPNFPQSMNYGAIGTIIGHELTHGYDDWGGQYDRHGNLAQWWTAESYTHFLRKANCVVNLFSNFSINEHHVNGQLTLGENIADLGGLKLAYYAYRKWVMEHGIEFPLPGLPYTHEQLFFLAFAQNWCMKKRPRALLMQLITDKHSPEMYRVLGSVSQFTEFSRAFRCPSGCPMNPDWKCSVW</sequence>
<dbReference type="PROSITE" id="PS51885">
    <property type="entry name" value="NEPRILYSIN"/>
    <property type="match status" value="1"/>
</dbReference>
<evidence type="ECO:0000256" key="6">
    <source>
        <dbReference type="ARBA" id="ARBA00023049"/>
    </source>
</evidence>
<dbReference type="InterPro" id="IPR008753">
    <property type="entry name" value="Peptidase_M13_N"/>
</dbReference>
<keyword evidence="7" id="KW-0812">Transmembrane</keyword>
<dbReference type="SUPFAM" id="SSF55486">
    <property type="entry name" value="Metalloproteases ('zincins'), catalytic domain"/>
    <property type="match status" value="1"/>
</dbReference>
<dbReference type="CDD" id="cd08662">
    <property type="entry name" value="M13"/>
    <property type="match status" value="1"/>
</dbReference>
<dbReference type="Pfam" id="PF01431">
    <property type="entry name" value="Peptidase_M13"/>
    <property type="match status" value="1"/>
</dbReference>
<evidence type="ECO:0000256" key="3">
    <source>
        <dbReference type="ARBA" id="ARBA00022723"/>
    </source>
</evidence>
<dbReference type="AlphaFoldDB" id="A0A8C4R334"/>
<keyword evidence="6" id="KW-0482">Metalloprotease</keyword>
<dbReference type="GO" id="GO:0016485">
    <property type="term" value="P:protein processing"/>
    <property type="evidence" value="ECO:0007669"/>
    <property type="project" value="TreeGrafter"/>
</dbReference>